<sequence>MKAEKSNTRTALVSFGVTQANLKNAHVPPAATTNPPKTPLQPAPKALIEAPATPQKKLTRNLLVFQAHPKALKEAQTIDTQTAKMHKIQWPLNVCAEQFAKYGLDTRSLQAVFLAAMNVNKEAAAAVSQTFINQYHLDCTRPELSYPPEERKERFLVYLTAIAHTMAKWDAIMEKRALPDSPWLLRQYFGDQSHPPTSPSGP</sequence>
<gene>
    <name evidence="1" type="ORF">BDP27DRAFT_1424054</name>
</gene>
<proteinExistence type="predicted"/>
<evidence type="ECO:0000313" key="1">
    <source>
        <dbReference type="EMBL" id="KAF9066265.1"/>
    </source>
</evidence>
<organism evidence="1 2">
    <name type="scientific">Rhodocollybia butyracea</name>
    <dbReference type="NCBI Taxonomy" id="206335"/>
    <lineage>
        <taxon>Eukaryota</taxon>
        <taxon>Fungi</taxon>
        <taxon>Dikarya</taxon>
        <taxon>Basidiomycota</taxon>
        <taxon>Agaricomycotina</taxon>
        <taxon>Agaricomycetes</taxon>
        <taxon>Agaricomycetidae</taxon>
        <taxon>Agaricales</taxon>
        <taxon>Marasmiineae</taxon>
        <taxon>Omphalotaceae</taxon>
        <taxon>Rhodocollybia</taxon>
    </lineage>
</organism>
<reference evidence="1" key="1">
    <citation type="submission" date="2020-11" db="EMBL/GenBank/DDBJ databases">
        <authorList>
            <consortium name="DOE Joint Genome Institute"/>
            <person name="Ahrendt S."/>
            <person name="Riley R."/>
            <person name="Andreopoulos W."/>
            <person name="Labutti K."/>
            <person name="Pangilinan J."/>
            <person name="Ruiz-Duenas F.J."/>
            <person name="Barrasa J.M."/>
            <person name="Sanchez-Garcia M."/>
            <person name="Camarero S."/>
            <person name="Miyauchi S."/>
            <person name="Serrano A."/>
            <person name="Linde D."/>
            <person name="Babiker R."/>
            <person name="Drula E."/>
            <person name="Ayuso-Fernandez I."/>
            <person name="Pacheco R."/>
            <person name="Padilla G."/>
            <person name="Ferreira P."/>
            <person name="Barriuso J."/>
            <person name="Kellner H."/>
            <person name="Castanera R."/>
            <person name="Alfaro M."/>
            <person name="Ramirez L."/>
            <person name="Pisabarro A.G."/>
            <person name="Kuo A."/>
            <person name="Tritt A."/>
            <person name="Lipzen A."/>
            <person name="He G."/>
            <person name="Yan M."/>
            <person name="Ng V."/>
            <person name="Cullen D."/>
            <person name="Martin F."/>
            <person name="Rosso M.-N."/>
            <person name="Henrissat B."/>
            <person name="Hibbett D."/>
            <person name="Martinez A.T."/>
            <person name="Grigoriev I.V."/>
        </authorList>
    </citation>
    <scope>NUCLEOTIDE SEQUENCE</scope>
    <source>
        <strain evidence="1">AH 40177</strain>
    </source>
</reference>
<protein>
    <submittedName>
        <fullName evidence="1">Uncharacterized protein</fullName>
    </submittedName>
</protein>
<dbReference type="AlphaFoldDB" id="A0A9P5PQH1"/>
<keyword evidence="2" id="KW-1185">Reference proteome</keyword>
<evidence type="ECO:0000313" key="2">
    <source>
        <dbReference type="Proteomes" id="UP000772434"/>
    </source>
</evidence>
<dbReference type="Proteomes" id="UP000772434">
    <property type="component" value="Unassembled WGS sequence"/>
</dbReference>
<dbReference type="EMBL" id="JADNRY010000090">
    <property type="protein sequence ID" value="KAF9066265.1"/>
    <property type="molecule type" value="Genomic_DNA"/>
</dbReference>
<comment type="caution">
    <text evidence="1">The sequence shown here is derived from an EMBL/GenBank/DDBJ whole genome shotgun (WGS) entry which is preliminary data.</text>
</comment>
<name>A0A9P5PQH1_9AGAR</name>
<accession>A0A9P5PQH1</accession>